<feature type="transmembrane region" description="Helical" evidence="5">
    <location>
        <begin position="94"/>
        <end position="115"/>
    </location>
</feature>
<proteinExistence type="predicted"/>
<evidence type="ECO:0000256" key="4">
    <source>
        <dbReference type="ARBA" id="ARBA00023136"/>
    </source>
</evidence>
<keyword evidence="2 5" id="KW-0812">Transmembrane</keyword>
<comment type="subcellular location">
    <subcellularLocation>
        <location evidence="1">Membrane</location>
        <topology evidence="1">Multi-pass membrane protein</topology>
    </subcellularLocation>
</comment>
<feature type="transmembrane region" description="Helical" evidence="5">
    <location>
        <begin position="174"/>
        <end position="194"/>
    </location>
</feature>
<dbReference type="PANTHER" id="PTHR37422">
    <property type="entry name" value="TEICHURONIC ACID BIOSYNTHESIS PROTEIN TUAE"/>
    <property type="match status" value="1"/>
</dbReference>
<feature type="domain" description="O-antigen ligase-related" evidence="6">
    <location>
        <begin position="210"/>
        <end position="344"/>
    </location>
</feature>
<evidence type="ECO:0000259" key="6">
    <source>
        <dbReference type="Pfam" id="PF04932"/>
    </source>
</evidence>
<feature type="transmembrane region" description="Helical" evidence="5">
    <location>
        <begin position="24"/>
        <end position="56"/>
    </location>
</feature>
<evidence type="ECO:0000256" key="1">
    <source>
        <dbReference type="ARBA" id="ARBA00004141"/>
    </source>
</evidence>
<name>A0A921ER60_9ACTN</name>
<evidence type="ECO:0000256" key="2">
    <source>
        <dbReference type="ARBA" id="ARBA00022692"/>
    </source>
</evidence>
<feature type="transmembrane region" description="Helical" evidence="5">
    <location>
        <begin position="225"/>
        <end position="244"/>
    </location>
</feature>
<gene>
    <name evidence="7" type="ORF">K8V15_09925</name>
</gene>
<dbReference type="InterPro" id="IPR007016">
    <property type="entry name" value="O-antigen_ligase-rel_domated"/>
</dbReference>
<dbReference type="EMBL" id="DYZF01000250">
    <property type="protein sequence ID" value="HJE52269.1"/>
    <property type="molecule type" value="Genomic_DNA"/>
</dbReference>
<organism evidence="7 8">
    <name type="scientific">Tessaracoccus flavescens</name>
    <dbReference type="NCBI Taxonomy" id="399497"/>
    <lineage>
        <taxon>Bacteria</taxon>
        <taxon>Bacillati</taxon>
        <taxon>Actinomycetota</taxon>
        <taxon>Actinomycetes</taxon>
        <taxon>Propionibacteriales</taxon>
        <taxon>Propionibacteriaceae</taxon>
        <taxon>Tessaracoccus</taxon>
    </lineage>
</organism>
<comment type="caution">
    <text evidence="7">The sequence shown here is derived from an EMBL/GenBank/DDBJ whole genome shotgun (WGS) entry which is preliminary data.</text>
</comment>
<evidence type="ECO:0000313" key="7">
    <source>
        <dbReference type="EMBL" id="HJE52269.1"/>
    </source>
</evidence>
<sequence length="374" mass="40391">MSNDVAAPDRRQTGLRAGVSRETIAAWLLVVATVWLVFRLPGSVIACAILPLLALLVTGIHAPRRSSVWLWVFLGLAVVSSAVAVVFSPDGLPLVNFFTITGVFTVFSAALLAGGNDTRLTDAVMSALYWSFGGVLLIGLGEIVTGFRLITVLYPEASTVAINNRFLVAAFFPNYNDFAVVVTMFALMALVRFFLAPGGNLIQVLRLASYAISALVILGQGSRGALAGLFIGSILVVVQCVRLVRPRAITPLFVILGGLGAALAGALLWASPLLQDHSTQVRGDIVGNTLRLTPDGSLRFWTGWGDITSFKDAAAVAYPWELMDPHNILLEAFIWYGLPTLLSLVALWAVIVWRGVWRLEIRQDWRAMSAVILF</sequence>
<feature type="transmembrane region" description="Helical" evidence="5">
    <location>
        <begin position="201"/>
        <end position="219"/>
    </location>
</feature>
<feature type="non-terminal residue" evidence="7">
    <location>
        <position position="374"/>
    </location>
</feature>
<reference evidence="7" key="1">
    <citation type="journal article" date="2021" name="PeerJ">
        <title>Extensive microbial diversity within the chicken gut microbiome revealed by metagenomics and culture.</title>
        <authorList>
            <person name="Gilroy R."/>
            <person name="Ravi A."/>
            <person name="Getino M."/>
            <person name="Pursley I."/>
            <person name="Horton D.L."/>
            <person name="Alikhan N.F."/>
            <person name="Baker D."/>
            <person name="Gharbi K."/>
            <person name="Hall N."/>
            <person name="Watson M."/>
            <person name="Adriaenssens E.M."/>
            <person name="Foster-Nyarko E."/>
            <person name="Jarju S."/>
            <person name="Secka A."/>
            <person name="Antonio M."/>
            <person name="Oren A."/>
            <person name="Chaudhuri R.R."/>
            <person name="La Ragione R."/>
            <person name="Hildebrand F."/>
            <person name="Pallen M.J."/>
        </authorList>
    </citation>
    <scope>NUCLEOTIDE SEQUENCE</scope>
    <source>
        <strain evidence="7">ChiGjej3B3-7470</strain>
    </source>
</reference>
<accession>A0A921ER60</accession>
<keyword evidence="4 5" id="KW-0472">Membrane</keyword>
<reference evidence="7" key="2">
    <citation type="submission" date="2021-09" db="EMBL/GenBank/DDBJ databases">
        <authorList>
            <person name="Gilroy R."/>
        </authorList>
    </citation>
    <scope>NUCLEOTIDE SEQUENCE</scope>
    <source>
        <strain evidence="7">ChiGjej3B3-7470</strain>
    </source>
</reference>
<dbReference type="Proteomes" id="UP000712713">
    <property type="component" value="Unassembled WGS sequence"/>
</dbReference>
<dbReference type="GO" id="GO:0016020">
    <property type="term" value="C:membrane"/>
    <property type="evidence" value="ECO:0007669"/>
    <property type="project" value="UniProtKB-SubCell"/>
</dbReference>
<dbReference type="Pfam" id="PF04932">
    <property type="entry name" value="Wzy_C"/>
    <property type="match status" value="1"/>
</dbReference>
<evidence type="ECO:0000256" key="5">
    <source>
        <dbReference type="SAM" id="Phobius"/>
    </source>
</evidence>
<dbReference type="PANTHER" id="PTHR37422:SF13">
    <property type="entry name" value="LIPOPOLYSACCHARIDE BIOSYNTHESIS PROTEIN PA4999-RELATED"/>
    <property type="match status" value="1"/>
</dbReference>
<feature type="transmembrane region" description="Helical" evidence="5">
    <location>
        <begin position="251"/>
        <end position="270"/>
    </location>
</feature>
<dbReference type="InterPro" id="IPR051533">
    <property type="entry name" value="WaaL-like"/>
</dbReference>
<dbReference type="AlphaFoldDB" id="A0A921ER60"/>
<feature type="transmembrane region" description="Helical" evidence="5">
    <location>
        <begin position="127"/>
        <end position="154"/>
    </location>
</feature>
<protein>
    <recommendedName>
        <fullName evidence="6">O-antigen ligase-related domain-containing protein</fullName>
    </recommendedName>
</protein>
<keyword evidence="3 5" id="KW-1133">Transmembrane helix</keyword>
<evidence type="ECO:0000256" key="3">
    <source>
        <dbReference type="ARBA" id="ARBA00022989"/>
    </source>
</evidence>
<feature type="transmembrane region" description="Helical" evidence="5">
    <location>
        <begin position="68"/>
        <end position="88"/>
    </location>
</feature>
<feature type="transmembrane region" description="Helical" evidence="5">
    <location>
        <begin position="333"/>
        <end position="356"/>
    </location>
</feature>
<evidence type="ECO:0000313" key="8">
    <source>
        <dbReference type="Proteomes" id="UP000712713"/>
    </source>
</evidence>